<name>A0ABQ6CPW0_9HYPH</name>
<dbReference type="PANTHER" id="PTHR37418:SF2">
    <property type="entry name" value="3-KETO-5-AMINOHEXANOATE CLEAVAGE ENZYME"/>
    <property type="match status" value="1"/>
</dbReference>
<dbReference type="Gene3D" id="3.20.20.70">
    <property type="entry name" value="Aldolase class I"/>
    <property type="match status" value="1"/>
</dbReference>
<accession>A0ABQ6CPW0</accession>
<evidence type="ECO:0000313" key="5">
    <source>
        <dbReference type="EMBL" id="GLS20729.1"/>
    </source>
</evidence>
<dbReference type="Proteomes" id="UP001156882">
    <property type="component" value="Unassembled WGS sequence"/>
</dbReference>
<comment type="cofactor">
    <cofactor evidence="1">
        <name>Zn(2+)</name>
        <dbReference type="ChEBI" id="CHEBI:29105"/>
    </cofactor>
</comment>
<evidence type="ECO:0000256" key="4">
    <source>
        <dbReference type="ARBA" id="ARBA00022833"/>
    </source>
</evidence>
<keyword evidence="4" id="KW-0862">Zinc</keyword>
<dbReference type="InterPro" id="IPR008567">
    <property type="entry name" value="BKACE"/>
</dbReference>
<gene>
    <name evidence="5" type="ORF">GCM10007874_37460</name>
</gene>
<sequence>MISRLSERVMITCAVTGNHMRPDQHPRLPVTPKEIADSALEAGEAGAAIVHVHVRDPHTGRPSMEIGLYHRVVEHIRAGNPQLIINLTTRPGGRFVPSQFDPKTAAAGTTLLPPEKRVEHIVMLRPDLCTLDLNTMNAGQEVVINTPYSISRMAEIIRAAGVRPELELFDTGDIALCRDLLEQNVLEGPILCSLVMGVRYGMQASPEALLHARNNLPADSVWTACGVGRSAFPMVAQSVLAGGNIRVGLEDAVYIESGVLAPSNAAMVRKARGIAQALGAAIVTPEEARERLDLPVRPAGSPVPLRRQI</sequence>
<dbReference type="Pfam" id="PF05853">
    <property type="entry name" value="BKACE"/>
    <property type="match status" value="1"/>
</dbReference>
<evidence type="ECO:0000256" key="1">
    <source>
        <dbReference type="ARBA" id="ARBA00001947"/>
    </source>
</evidence>
<reference evidence="6" key="1">
    <citation type="journal article" date="2019" name="Int. J. Syst. Evol. Microbiol.">
        <title>The Global Catalogue of Microorganisms (GCM) 10K type strain sequencing project: providing services to taxonomists for standard genome sequencing and annotation.</title>
        <authorList>
            <consortium name="The Broad Institute Genomics Platform"/>
            <consortium name="The Broad Institute Genome Sequencing Center for Infectious Disease"/>
            <person name="Wu L."/>
            <person name="Ma J."/>
        </authorList>
    </citation>
    <scope>NUCLEOTIDE SEQUENCE [LARGE SCALE GENOMIC DNA]</scope>
    <source>
        <strain evidence="6">NBRC 101365</strain>
    </source>
</reference>
<evidence type="ECO:0000256" key="2">
    <source>
        <dbReference type="ARBA" id="ARBA00022679"/>
    </source>
</evidence>
<dbReference type="EMBL" id="BSPC01000034">
    <property type="protein sequence ID" value="GLS20729.1"/>
    <property type="molecule type" value="Genomic_DNA"/>
</dbReference>
<keyword evidence="2" id="KW-0808">Transferase</keyword>
<dbReference type="RefSeq" id="WP_284313812.1">
    <property type="nucleotide sequence ID" value="NZ_BSPC01000034.1"/>
</dbReference>
<keyword evidence="6" id="KW-1185">Reference proteome</keyword>
<dbReference type="InterPro" id="IPR013785">
    <property type="entry name" value="Aldolase_TIM"/>
</dbReference>
<protein>
    <submittedName>
        <fullName evidence="5">3-keto-5-aminohexanoate cleavage protein</fullName>
    </submittedName>
</protein>
<evidence type="ECO:0000256" key="3">
    <source>
        <dbReference type="ARBA" id="ARBA00022723"/>
    </source>
</evidence>
<comment type="caution">
    <text evidence="5">The sequence shown here is derived from an EMBL/GenBank/DDBJ whole genome shotgun (WGS) entry which is preliminary data.</text>
</comment>
<proteinExistence type="predicted"/>
<organism evidence="5 6">
    <name type="scientific">Labrys miyagiensis</name>
    <dbReference type="NCBI Taxonomy" id="346912"/>
    <lineage>
        <taxon>Bacteria</taxon>
        <taxon>Pseudomonadati</taxon>
        <taxon>Pseudomonadota</taxon>
        <taxon>Alphaproteobacteria</taxon>
        <taxon>Hyphomicrobiales</taxon>
        <taxon>Xanthobacteraceae</taxon>
        <taxon>Labrys</taxon>
    </lineage>
</organism>
<keyword evidence="3" id="KW-0479">Metal-binding</keyword>
<dbReference type="PANTHER" id="PTHR37418">
    <property type="entry name" value="3-KETO-5-AMINOHEXANOATE CLEAVAGE ENZYME-RELATED"/>
    <property type="match status" value="1"/>
</dbReference>
<evidence type="ECO:0000313" key="6">
    <source>
        <dbReference type="Proteomes" id="UP001156882"/>
    </source>
</evidence>